<dbReference type="InParanoid" id="W7XFV6"/>
<reference evidence="3" key="1">
    <citation type="journal article" date="2006" name="PLoS Biol.">
        <title>Macronuclear genome sequence of the ciliate Tetrahymena thermophila, a model eukaryote.</title>
        <authorList>
            <person name="Eisen J.A."/>
            <person name="Coyne R.S."/>
            <person name="Wu M."/>
            <person name="Wu D."/>
            <person name="Thiagarajan M."/>
            <person name="Wortman J.R."/>
            <person name="Badger J.H."/>
            <person name="Ren Q."/>
            <person name="Amedeo P."/>
            <person name="Jones K.M."/>
            <person name="Tallon L.J."/>
            <person name="Delcher A.L."/>
            <person name="Salzberg S.L."/>
            <person name="Silva J.C."/>
            <person name="Haas B.J."/>
            <person name="Majoros W.H."/>
            <person name="Farzad M."/>
            <person name="Carlton J.M."/>
            <person name="Smith R.K. Jr."/>
            <person name="Garg J."/>
            <person name="Pearlman R.E."/>
            <person name="Karrer K.M."/>
            <person name="Sun L."/>
            <person name="Manning G."/>
            <person name="Elde N.C."/>
            <person name="Turkewitz A.P."/>
            <person name="Asai D.J."/>
            <person name="Wilkes D.E."/>
            <person name="Wang Y."/>
            <person name="Cai H."/>
            <person name="Collins K."/>
            <person name="Stewart B.A."/>
            <person name="Lee S.R."/>
            <person name="Wilamowska K."/>
            <person name="Weinberg Z."/>
            <person name="Ruzzo W.L."/>
            <person name="Wloga D."/>
            <person name="Gaertig J."/>
            <person name="Frankel J."/>
            <person name="Tsao C.-C."/>
            <person name="Gorovsky M.A."/>
            <person name="Keeling P.J."/>
            <person name="Waller R.F."/>
            <person name="Patron N.J."/>
            <person name="Cherry J.M."/>
            <person name="Stover N.A."/>
            <person name="Krieger C.J."/>
            <person name="del Toro C."/>
            <person name="Ryder H.F."/>
            <person name="Williamson S.C."/>
            <person name="Barbeau R.A."/>
            <person name="Hamilton E.P."/>
            <person name="Orias E."/>
        </authorList>
    </citation>
    <scope>NUCLEOTIDE SEQUENCE [LARGE SCALE GENOMIC DNA]</scope>
    <source>
        <strain evidence="3">SB210</strain>
    </source>
</reference>
<dbReference type="AlphaFoldDB" id="W7XFV6"/>
<gene>
    <name evidence="2" type="ORF">TTHERM_000109291</name>
</gene>
<dbReference type="GeneID" id="24437324"/>
<feature type="region of interest" description="Disordered" evidence="1">
    <location>
        <begin position="1"/>
        <end position="23"/>
    </location>
</feature>
<dbReference type="EMBL" id="GG662798">
    <property type="protein sequence ID" value="EWS75758.1"/>
    <property type="molecule type" value="Genomic_DNA"/>
</dbReference>
<evidence type="ECO:0000313" key="3">
    <source>
        <dbReference type="Proteomes" id="UP000009168"/>
    </source>
</evidence>
<dbReference type="RefSeq" id="XP_012651680.1">
    <property type="nucleotide sequence ID" value="XM_012796226.1"/>
</dbReference>
<name>W7XFV6_TETTS</name>
<accession>W7XFV6</accession>
<dbReference type="Proteomes" id="UP000009168">
    <property type="component" value="Unassembled WGS sequence"/>
</dbReference>
<evidence type="ECO:0000313" key="2">
    <source>
        <dbReference type="EMBL" id="EWS75758.1"/>
    </source>
</evidence>
<proteinExistence type="predicted"/>
<protein>
    <submittedName>
        <fullName evidence="2">Uncharacterized protein</fullName>
    </submittedName>
</protein>
<feature type="compositionally biased region" description="Polar residues" evidence="1">
    <location>
        <begin position="7"/>
        <end position="23"/>
    </location>
</feature>
<dbReference type="KEGG" id="tet:TTHERM_000109291"/>
<sequence>MPLQDIDLNQENSSRGYSNPSSQDECIHSFGLDLTIINTFSNHYDFITQVLKKQFSYLIRQELYSFTSTPKTSKNTIPKLNTSDFQVISILYDQICNFFFQILLAKFLNNYASNKF</sequence>
<organism evidence="2 3">
    <name type="scientific">Tetrahymena thermophila (strain SB210)</name>
    <dbReference type="NCBI Taxonomy" id="312017"/>
    <lineage>
        <taxon>Eukaryota</taxon>
        <taxon>Sar</taxon>
        <taxon>Alveolata</taxon>
        <taxon>Ciliophora</taxon>
        <taxon>Intramacronucleata</taxon>
        <taxon>Oligohymenophorea</taxon>
        <taxon>Hymenostomatida</taxon>
        <taxon>Tetrahymenina</taxon>
        <taxon>Tetrahymenidae</taxon>
        <taxon>Tetrahymena</taxon>
    </lineage>
</organism>
<evidence type="ECO:0000256" key="1">
    <source>
        <dbReference type="SAM" id="MobiDB-lite"/>
    </source>
</evidence>
<keyword evidence="3" id="KW-1185">Reference proteome</keyword>